<dbReference type="EMBL" id="JAVKGR010000033">
    <property type="protein sequence ID" value="MDR8020471.1"/>
    <property type="molecule type" value="Genomic_DNA"/>
</dbReference>
<comment type="caution">
    <text evidence="3">The sequence shown here is derived from an EMBL/GenBank/DDBJ whole genome shotgun (WGS) entry which is preliminary data.</text>
</comment>
<evidence type="ECO:0000256" key="1">
    <source>
        <dbReference type="SAM" id="Coils"/>
    </source>
</evidence>
<protein>
    <recommendedName>
        <fullName evidence="5">Relaxasome subunit MobC</fullName>
    </recommendedName>
</protein>
<accession>A0ABU2DVQ6</accession>
<feature type="compositionally biased region" description="Polar residues" evidence="2">
    <location>
        <begin position="91"/>
        <end position="102"/>
    </location>
</feature>
<evidence type="ECO:0008006" key="5">
    <source>
        <dbReference type="Google" id="ProtNLM"/>
    </source>
</evidence>
<dbReference type="RefSeq" id="WP_310549448.1">
    <property type="nucleotide sequence ID" value="NZ_JAVKGR010000033.1"/>
</dbReference>
<feature type="coiled-coil region" evidence="1">
    <location>
        <begin position="1"/>
        <end position="40"/>
    </location>
</feature>
<sequence>MAKTVEEMKQQRRELDRKIRAAKRAEAKAAKEAKVSAQQRLGAWLAGFADADTAEDVEAIQHALETEQGRRALAGLVGADTTSAELPRQPAESSDSPMTNPGDTDAGGRPVWA</sequence>
<keyword evidence="1" id="KW-0175">Coiled coil</keyword>
<evidence type="ECO:0000313" key="3">
    <source>
        <dbReference type="EMBL" id="MDR8020471.1"/>
    </source>
</evidence>
<reference evidence="3 4" key="1">
    <citation type="submission" date="2023-09" db="EMBL/GenBank/DDBJ databases">
        <title>Description of three actinobacteria isolated from air of manufacturing shop in a pharmaceutical factory.</title>
        <authorList>
            <person name="Zhang D.-F."/>
        </authorList>
    </citation>
    <scope>NUCLEOTIDE SEQUENCE [LARGE SCALE GENOMIC DNA]</scope>
    <source>
        <strain evidence="3 4">LY-0111</strain>
    </source>
</reference>
<proteinExistence type="predicted"/>
<gene>
    <name evidence="3" type="ORF">RIL96_13000</name>
</gene>
<dbReference type="Proteomes" id="UP001251870">
    <property type="component" value="Unassembled WGS sequence"/>
</dbReference>
<evidence type="ECO:0000313" key="4">
    <source>
        <dbReference type="Proteomes" id="UP001251870"/>
    </source>
</evidence>
<name>A0ABU2DVQ6_9MICC</name>
<organism evidence="3 4">
    <name type="scientific">Nesterenkonia aerolata</name>
    <dbReference type="NCBI Taxonomy" id="3074079"/>
    <lineage>
        <taxon>Bacteria</taxon>
        <taxon>Bacillati</taxon>
        <taxon>Actinomycetota</taxon>
        <taxon>Actinomycetes</taxon>
        <taxon>Micrococcales</taxon>
        <taxon>Micrococcaceae</taxon>
        <taxon>Nesterenkonia</taxon>
    </lineage>
</organism>
<keyword evidence="4" id="KW-1185">Reference proteome</keyword>
<evidence type="ECO:0000256" key="2">
    <source>
        <dbReference type="SAM" id="MobiDB-lite"/>
    </source>
</evidence>
<feature type="region of interest" description="Disordered" evidence="2">
    <location>
        <begin position="77"/>
        <end position="113"/>
    </location>
</feature>